<gene>
    <name evidence="2" type="ORF">RRF57_006320</name>
</gene>
<reference evidence="2 3" key="1">
    <citation type="submission" date="2023-10" db="EMBL/GenBank/DDBJ databases">
        <title>Draft genome sequence of Xylaria bambusicola isolate GMP-LS, the root and basal stem rot pathogen of sugarcane in Indonesia.</title>
        <authorList>
            <person name="Selvaraj P."/>
            <person name="Muralishankar V."/>
            <person name="Muruganantham S."/>
            <person name="Sp S."/>
            <person name="Haryani S."/>
            <person name="Lau K.J.X."/>
            <person name="Naqvi N.I."/>
        </authorList>
    </citation>
    <scope>NUCLEOTIDE SEQUENCE [LARGE SCALE GENOMIC DNA]</scope>
    <source>
        <strain evidence="2">GMP-LS</strain>
    </source>
</reference>
<proteinExistence type="predicted"/>
<evidence type="ECO:0000313" key="3">
    <source>
        <dbReference type="Proteomes" id="UP001305414"/>
    </source>
</evidence>
<name>A0AAN7YYP6_9PEZI</name>
<dbReference type="Proteomes" id="UP001305414">
    <property type="component" value="Unassembled WGS sequence"/>
</dbReference>
<evidence type="ECO:0000259" key="1">
    <source>
        <dbReference type="Pfam" id="PF06985"/>
    </source>
</evidence>
<accession>A0AAN7YYP6</accession>
<feature type="domain" description="Heterokaryon incompatibility" evidence="1">
    <location>
        <begin position="57"/>
        <end position="205"/>
    </location>
</feature>
<sequence>MDPSLSRACTQNVRLCMLGRTAGLDFQPNRLVDIGSTSGTTWRLLLKGDCNTFRSPYVTISHRWGQYQEFQLISQKLEAYTSDQPVSDLPPIFQDAIQVAKSLGVRYLWVDCLCIIQDSDPDWQRESLEMCRIYTNSICNISITGFEDTSTGFLNQTCRYATLPCRVQPRWAPSLREGWCILDPFFWWAQVTKAPLTKRGWVFQERFLAPRVVHFGPDQILWECSSLDACETFPLGLPAIAQARQHTGFKKMDYIFQHDIQRGSFPEPGYKIRMEQEDLLFSWCQIVQAYTRTTLSKPSDKAVALAGVAELMSRSETSTGITRYMAGLFEPHLLLMLEWHPDGKMFSRHEPDGVRPPRYRGPSWSWVSLDARIFYDYLPQRINDQPLWSRRPSWDIFLERLYRHTNPNHMFHWPIPHRCLTWKPLIWNMRSSIKTASESPFGQILDGKLELTGQLILAQDIIKMSQSSLLSPPMMLYLDVPTDSGQLKPTAMLLPLRCMQLRRLDNDSPFYWATSLLLEPVEGRESTYQRCGMLSILSTDGVREIGVELADNPFSARYSYDTELENIIIV</sequence>
<evidence type="ECO:0000313" key="2">
    <source>
        <dbReference type="EMBL" id="KAK5630605.1"/>
    </source>
</evidence>
<protein>
    <recommendedName>
        <fullName evidence="1">Heterokaryon incompatibility domain-containing protein</fullName>
    </recommendedName>
</protein>
<dbReference type="InterPro" id="IPR010730">
    <property type="entry name" value="HET"/>
</dbReference>
<dbReference type="PANTHER" id="PTHR33112">
    <property type="entry name" value="DOMAIN PROTEIN, PUTATIVE-RELATED"/>
    <property type="match status" value="1"/>
</dbReference>
<comment type="caution">
    <text evidence="2">The sequence shown here is derived from an EMBL/GenBank/DDBJ whole genome shotgun (WGS) entry which is preliminary data.</text>
</comment>
<keyword evidence="3" id="KW-1185">Reference proteome</keyword>
<dbReference type="Pfam" id="PF06985">
    <property type="entry name" value="HET"/>
    <property type="match status" value="1"/>
</dbReference>
<dbReference type="EMBL" id="JAWHQM010000016">
    <property type="protein sequence ID" value="KAK5630605.1"/>
    <property type="molecule type" value="Genomic_DNA"/>
</dbReference>
<organism evidence="2 3">
    <name type="scientific">Xylaria bambusicola</name>
    <dbReference type="NCBI Taxonomy" id="326684"/>
    <lineage>
        <taxon>Eukaryota</taxon>
        <taxon>Fungi</taxon>
        <taxon>Dikarya</taxon>
        <taxon>Ascomycota</taxon>
        <taxon>Pezizomycotina</taxon>
        <taxon>Sordariomycetes</taxon>
        <taxon>Xylariomycetidae</taxon>
        <taxon>Xylariales</taxon>
        <taxon>Xylariaceae</taxon>
        <taxon>Xylaria</taxon>
    </lineage>
</organism>
<dbReference type="AlphaFoldDB" id="A0AAN7YYP6"/>
<dbReference type="PANTHER" id="PTHR33112:SF10">
    <property type="entry name" value="TOL"/>
    <property type="match status" value="1"/>
</dbReference>